<dbReference type="AlphaFoldDB" id="A0A448ZPQ5"/>
<dbReference type="InterPro" id="IPR036865">
    <property type="entry name" value="CRAL-TRIO_dom_sf"/>
</dbReference>
<proteinExistence type="predicted"/>
<dbReference type="Gene3D" id="3.40.525.10">
    <property type="entry name" value="CRAL-TRIO lipid binding domain"/>
    <property type="match status" value="1"/>
</dbReference>
<protein>
    <recommendedName>
        <fullName evidence="3">CRAL-TRIO domain-containing protein</fullName>
    </recommendedName>
</protein>
<evidence type="ECO:0000313" key="2">
    <source>
        <dbReference type="Proteomes" id="UP000291116"/>
    </source>
</evidence>
<name>A0A448ZPQ5_9STRA</name>
<evidence type="ECO:0008006" key="3">
    <source>
        <dbReference type="Google" id="ProtNLM"/>
    </source>
</evidence>
<gene>
    <name evidence="1" type="ORF">PSNMU_V1.4_AUG-EV-PASAV3_0110880</name>
</gene>
<accession>A0A448ZPQ5</accession>
<reference evidence="1 2" key="1">
    <citation type="submission" date="2019-01" db="EMBL/GenBank/DDBJ databases">
        <authorList>
            <person name="Ferrante I. M."/>
        </authorList>
    </citation>
    <scope>NUCLEOTIDE SEQUENCE [LARGE SCALE GENOMIC DNA]</scope>
    <source>
        <strain evidence="1 2">B856</strain>
    </source>
</reference>
<organism evidence="1 2">
    <name type="scientific">Pseudo-nitzschia multistriata</name>
    <dbReference type="NCBI Taxonomy" id="183589"/>
    <lineage>
        <taxon>Eukaryota</taxon>
        <taxon>Sar</taxon>
        <taxon>Stramenopiles</taxon>
        <taxon>Ochrophyta</taxon>
        <taxon>Bacillariophyta</taxon>
        <taxon>Bacillariophyceae</taxon>
        <taxon>Bacillariophycidae</taxon>
        <taxon>Bacillariales</taxon>
        <taxon>Bacillariaceae</taxon>
        <taxon>Pseudo-nitzschia</taxon>
    </lineage>
</organism>
<keyword evidence="2" id="KW-1185">Reference proteome</keyword>
<dbReference type="EMBL" id="CAACVS010000602">
    <property type="protein sequence ID" value="VEU43984.1"/>
    <property type="molecule type" value="Genomic_DNA"/>
</dbReference>
<sequence length="495" mass="56223">MTSNAYVSNKEAGEILSKELLALTLRDRNEITEEIHGVSSMAVEETPELLIRSLSMLEEELQVMPESKKKYYTKALSLPDSYVQKDRFKLRFLRTCLFRPKEAAERIIKHLTNIAECFGEQCLQRPVCLDDFTKSEQRTMKKGGLQLLPYRDRAGRRILISFPTDHISGLTPDVRVKISLYLTSIVTTNGHVEDLETQRKGIVVIMWFDPEFKMGGGMTGSAVKRLKHQAPVRASAFHICAPKTLKFRFGRFLVTKSAVLPRIRLHLGSPMELLYTLNSFGIPSQNLPITNGGQIKTTYIIQWFKTRKIIESGNAESKIVVESPHSSDVVFKRGGGAVHNAGNSKFRSIIQKKYEEGDFTYKTQSALVDELQKELTLGGFRIVIWNEKLSRFVHSTDKKTIQSKVEYSIRSFREKDSQSVNRRTADVLLEHNKTSGAITRSLDFDVSSSRKRFKFIDGNMNANGINFYDCGSDSDSGREDFCNCTAQNLVKFHFD</sequence>
<evidence type="ECO:0000313" key="1">
    <source>
        <dbReference type="EMBL" id="VEU43984.1"/>
    </source>
</evidence>
<dbReference type="Proteomes" id="UP000291116">
    <property type="component" value="Unassembled WGS sequence"/>
</dbReference>